<dbReference type="EMBL" id="QZWG01000013">
    <property type="protein sequence ID" value="RZB71800.1"/>
    <property type="molecule type" value="Genomic_DNA"/>
</dbReference>
<keyword evidence="4" id="KW-0539">Nucleus</keyword>
<keyword evidence="7" id="KW-1185">Reference proteome</keyword>
<evidence type="ECO:0000313" key="6">
    <source>
        <dbReference type="EMBL" id="RZB71800.1"/>
    </source>
</evidence>
<name>A0A445HDV7_GLYSO</name>
<keyword evidence="3" id="KW-0804">Transcription</keyword>
<evidence type="ECO:0000313" key="7">
    <source>
        <dbReference type="Proteomes" id="UP000289340"/>
    </source>
</evidence>
<dbReference type="InterPro" id="IPR037818">
    <property type="entry name" value="TAF8"/>
</dbReference>
<dbReference type="SMART" id="SM00576">
    <property type="entry name" value="BTP"/>
    <property type="match status" value="1"/>
</dbReference>
<evidence type="ECO:0000259" key="5">
    <source>
        <dbReference type="SMART" id="SM00576"/>
    </source>
</evidence>
<dbReference type="Pfam" id="PF07524">
    <property type="entry name" value="Bromo_TP"/>
    <property type="match status" value="1"/>
</dbReference>
<comment type="caution">
    <text evidence="6">The sequence shown here is derived from an EMBL/GenBank/DDBJ whole genome shotgun (WGS) entry which is preliminary data.</text>
</comment>
<evidence type="ECO:0000256" key="4">
    <source>
        <dbReference type="ARBA" id="ARBA00023242"/>
    </source>
</evidence>
<dbReference type="PANTHER" id="PTHR46338">
    <property type="entry name" value="TRANSCRIPTION INITIATION FACTOR TFIID SUBUNIT 8"/>
    <property type="match status" value="1"/>
</dbReference>
<dbReference type="PANTHER" id="PTHR46338:SF1">
    <property type="entry name" value="TRANSCRIPTION INITIATION FACTOR TFIID SUBUNIT 8"/>
    <property type="match status" value="1"/>
</dbReference>
<gene>
    <name evidence="6" type="ORF">D0Y65_036287</name>
</gene>
<comment type="subcellular location">
    <subcellularLocation>
        <location evidence="1">Nucleus</location>
    </subcellularLocation>
</comment>
<evidence type="ECO:0000256" key="3">
    <source>
        <dbReference type="ARBA" id="ARBA00023163"/>
    </source>
</evidence>
<dbReference type="InterPro" id="IPR009072">
    <property type="entry name" value="Histone-fold"/>
</dbReference>
<evidence type="ECO:0000256" key="1">
    <source>
        <dbReference type="ARBA" id="ARBA00004123"/>
    </source>
</evidence>
<feature type="domain" description="Bromodomain associated" evidence="5">
    <location>
        <begin position="11"/>
        <end position="84"/>
    </location>
</feature>
<sequence>MTNDGARFVPDDFGHAAARLAVAQLCDATEFHGATASALDAFADVAVRDLLDLGRIAESHADRTQCTVFDTIRSMEDLEAPRAFASAGGIREIINFFESAADKISFAQPISNFWVV</sequence>
<dbReference type="CDD" id="cd00076">
    <property type="entry name" value="HFD_SF"/>
    <property type="match status" value="1"/>
</dbReference>
<proteinExistence type="predicted"/>
<organism evidence="6 7">
    <name type="scientific">Glycine soja</name>
    <name type="common">Wild soybean</name>
    <dbReference type="NCBI Taxonomy" id="3848"/>
    <lineage>
        <taxon>Eukaryota</taxon>
        <taxon>Viridiplantae</taxon>
        <taxon>Streptophyta</taxon>
        <taxon>Embryophyta</taxon>
        <taxon>Tracheophyta</taxon>
        <taxon>Spermatophyta</taxon>
        <taxon>Magnoliopsida</taxon>
        <taxon>eudicotyledons</taxon>
        <taxon>Gunneridae</taxon>
        <taxon>Pentapetalae</taxon>
        <taxon>rosids</taxon>
        <taxon>fabids</taxon>
        <taxon>Fabales</taxon>
        <taxon>Fabaceae</taxon>
        <taxon>Papilionoideae</taxon>
        <taxon>50 kb inversion clade</taxon>
        <taxon>NPAAA clade</taxon>
        <taxon>indigoferoid/millettioid clade</taxon>
        <taxon>Phaseoleae</taxon>
        <taxon>Glycine</taxon>
        <taxon>Glycine subgen. Soja</taxon>
    </lineage>
</organism>
<dbReference type="GO" id="GO:0046982">
    <property type="term" value="F:protein heterodimerization activity"/>
    <property type="evidence" value="ECO:0007669"/>
    <property type="project" value="InterPro"/>
</dbReference>
<dbReference type="InterPro" id="IPR006565">
    <property type="entry name" value="BTP"/>
</dbReference>
<dbReference type="AlphaFoldDB" id="A0A445HDV7"/>
<dbReference type="GO" id="GO:0005669">
    <property type="term" value="C:transcription factor TFIID complex"/>
    <property type="evidence" value="ECO:0007669"/>
    <property type="project" value="InterPro"/>
</dbReference>
<evidence type="ECO:0000256" key="2">
    <source>
        <dbReference type="ARBA" id="ARBA00023015"/>
    </source>
</evidence>
<keyword evidence="2" id="KW-0805">Transcription regulation</keyword>
<accession>A0A445HDV7</accession>
<dbReference type="SMR" id="A0A445HDV7"/>
<dbReference type="Gene3D" id="1.10.20.10">
    <property type="entry name" value="Histone, subunit A"/>
    <property type="match status" value="1"/>
</dbReference>
<reference evidence="6 7" key="1">
    <citation type="submission" date="2018-09" db="EMBL/GenBank/DDBJ databases">
        <title>A high-quality reference genome of wild soybean provides a powerful tool to mine soybean genomes.</title>
        <authorList>
            <person name="Xie M."/>
            <person name="Chung C.Y.L."/>
            <person name="Li M.-W."/>
            <person name="Wong F.-L."/>
            <person name="Chan T.-F."/>
            <person name="Lam H.-M."/>
        </authorList>
    </citation>
    <scope>NUCLEOTIDE SEQUENCE [LARGE SCALE GENOMIC DNA]</scope>
    <source>
        <strain evidence="7">cv. W05</strain>
        <tissue evidence="6">Hypocotyl of etiolated seedlings</tissue>
    </source>
</reference>
<protein>
    <recommendedName>
        <fullName evidence="5">Bromodomain associated domain-containing protein</fullName>
    </recommendedName>
</protein>
<dbReference type="Proteomes" id="UP000289340">
    <property type="component" value="Chromosome 13"/>
</dbReference>